<gene>
    <name evidence="1" type="ORF">E5329_18685</name>
</gene>
<proteinExistence type="predicted"/>
<evidence type="ECO:0000313" key="1">
    <source>
        <dbReference type="EMBL" id="TGY93445.1"/>
    </source>
</evidence>
<dbReference type="Proteomes" id="UP000304953">
    <property type="component" value="Unassembled WGS sequence"/>
</dbReference>
<name>A0AC61RS52_9FIRM</name>
<accession>A0AC61RS52</accession>
<reference evidence="1" key="1">
    <citation type="submission" date="2019-04" db="EMBL/GenBank/DDBJ databases">
        <title>Microbes associate with the intestines of laboratory mice.</title>
        <authorList>
            <person name="Navarre W."/>
            <person name="Wong E."/>
            <person name="Huang K."/>
            <person name="Tropini C."/>
            <person name="Ng K."/>
            <person name="Yu B."/>
        </authorList>
    </citation>
    <scope>NUCLEOTIDE SEQUENCE</scope>
    <source>
        <strain evidence="1">NM01_1-7b</strain>
    </source>
</reference>
<comment type="caution">
    <text evidence="1">The sequence shown here is derived from an EMBL/GenBank/DDBJ whole genome shotgun (WGS) entry which is preliminary data.</text>
</comment>
<evidence type="ECO:0000313" key="2">
    <source>
        <dbReference type="Proteomes" id="UP000304953"/>
    </source>
</evidence>
<protein>
    <submittedName>
        <fullName evidence="1">Phage tail protein I</fullName>
    </submittedName>
</protein>
<organism evidence="1 2">
    <name type="scientific">Petralouisia muris</name>
    <dbReference type="NCBI Taxonomy" id="3032872"/>
    <lineage>
        <taxon>Bacteria</taxon>
        <taxon>Bacillati</taxon>
        <taxon>Bacillota</taxon>
        <taxon>Clostridia</taxon>
        <taxon>Lachnospirales</taxon>
        <taxon>Lachnospiraceae</taxon>
        <taxon>Petralouisia</taxon>
    </lineage>
</organism>
<dbReference type="EMBL" id="SRYA01000044">
    <property type="protein sequence ID" value="TGY93445.1"/>
    <property type="molecule type" value="Genomic_DNA"/>
</dbReference>
<sequence length="304" mass="34721">MNKIKDADFMTKFPPALKKDESMFALGQIIAEELHITANETKKNIIYANIEELSETWLDVLAYELHVDWYDYDYPVEIKRKIIKNSIKVHQKLGTKYAVETVLQDVYRTAKVVEWFDYEGEPYTFRITVNIGNEGLSEDTSREIVEKMQFYKNLRSRCDGIFYILSVEKAMVKAVALHEVGTTLKVKPLLQENIKVAGEVELRAVMLERLELKVKPLLQKSIKAAGQNDIRAATLTGTTLRVKPLLDTEITTGTKKAITAYLQALNSIKVKYYTTDALRTGMEAIGSVKAYHKSKLTMSIRKEQ</sequence>
<keyword evidence="2" id="KW-1185">Reference proteome</keyword>